<dbReference type="InterPro" id="IPR051703">
    <property type="entry name" value="NF-kappa-B_Signaling_Reg"/>
</dbReference>
<dbReference type="PANTHER" id="PTHR46609:SF8">
    <property type="entry name" value="YQAJ VIRAL RECOMBINASE DOMAIN-CONTAINING PROTEIN"/>
    <property type="match status" value="1"/>
</dbReference>
<dbReference type="CDD" id="cd22343">
    <property type="entry name" value="PDDEXK_lambda_exonuclease-like"/>
    <property type="match status" value="1"/>
</dbReference>
<evidence type="ECO:0000313" key="2">
    <source>
        <dbReference type="EMBL" id="QBK90883.1"/>
    </source>
</evidence>
<dbReference type="Pfam" id="PF09588">
    <property type="entry name" value="YqaJ"/>
    <property type="match status" value="1"/>
</dbReference>
<dbReference type="Gene3D" id="3.90.320.10">
    <property type="match status" value="1"/>
</dbReference>
<dbReference type="EMBL" id="MK500501">
    <property type="protein sequence ID" value="QBK90883.1"/>
    <property type="molecule type" value="Genomic_DNA"/>
</dbReference>
<reference evidence="2" key="1">
    <citation type="journal article" date="2019" name="MBio">
        <title>Virus Genomes from Deep Sea Sediments Expand the Ocean Megavirome and Support Independent Origins of Viral Gigantism.</title>
        <authorList>
            <person name="Backstrom D."/>
            <person name="Yutin N."/>
            <person name="Jorgensen S.L."/>
            <person name="Dharamshi J."/>
            <person name="Homa F."/>
            <person name="Zaremba-Niedwiedzka K."/>
            <person name="Spang A."/>
            <person name="Wolf Y.I."/>
            <person name="Koonin E.V."/>
            <person name="Ettema T.J."/>
        </authorList>
    </citation>
    <scope>NUCLEOTIDE SEQUENCE</scope>
</reference>
<gene>
    <name evidence="2" type="ORF">LCPAC201_01840</name>
</gene>
<organism evidence="2">
    <name type="scientific">Pithovirus LCPAC201</name>
    <dbReference type="NCBI Taxonomy" id="2506591"/>
    <lineage>
        <taxon>Viruses</taxon>
        <taxon>Pithoviruses</taxon>
    </lineage>
</organism>
<dbReference type="InterPro" id="IPR011604">
    <property type="entry name" value="PDDEXK-like_dom_sf"/>
</dbReference>
<evidence type="ECO:0000259" key="1">
    <source>
        <dbReference type="Pfam" id="PF09588"/>
    </source>
</evidence>
<dbReference type="SUPFAM" id="SSF52980">
    <property type="entry name" value="Restriction endonuclease-like"/>
    <property type="match status" value="1"/>
</dbReference>
<feature type="domain" description="YqaJ viral recombinase" evidence="1">
    <location>
        <begin position="32"/>
        <end position="159"/>
    </location>
</feature>
<name>A0A481Z4R6_9VIRU</name>
<dbReference type="InterPro" id="IPR011335">
    <property type="entry name" value="Restrct_endonuc-II-like"/>
</dbReference>
<dbReference type="InterPro" id="IPR019080">
    <property type="entry name" value="YqaJ_viral_recombinase"/>
</dbReference>
<dbReference type="PANTHER" id="PTHR46609">
    <property type="entry name" value="EXONUCLEASE, PHAGE-TYPE/RECB, C-TERMINAL DOMAIN-CONTAINING PROTEIN"/>
    <property type="match status" value="1"/>
</dbReference>
<protein>
    <submittedName>
        <fullName evidence="2">YqaJ-like recombinase</fullName>
    </submittedName>
</protein>
<sequence length="275" mass="31889">MDSETKIVLTKVKWIKGKLWWLLDEPQTSPAWHLYRQGRATGSVFGYCAGHGNPRFSTPEEEKLYLSGRKKKTFTEKQLKAMAIGVKREPIARDKYIKDTGKIAIEVGLVIPVWETRIGSSVDGIVIDPSSLEKSIQDYSKLELIEKAEGILEIKSPGKLYFPLRSRYCQRQLLKQRGIPILDPSSEEITKESQAWKKYFSHLYQTHFDQMQLGMAVLRKPWADYMVYAPDGIYLERIPYCHQYFIDQLLKPVRNFLQNDLDPILPVGWRQPIII</sequence>
<accession>A0A481Z4R6</accession>
<proteinExistence type="predicted"/>